<keyword evidence="12 16" id="KW-0807">Transducer</keyword>
<reference evidence="20" key="2">
    <citation type="submission" date="2025-08" db="UniProtKB">
        <authorList>
            <consortium name="Ensembl"/>
        </authorList>
    </citation>
    <scope>IDENTIFICATION</scope>
</reference>
<keyword evidence="11" id="KW-0325">Glycoprotein</keyword>
<evidence type="ECO:0000256" key="1">
    <source>
        <dbReference type="ARBA" id="ARBA00004651"/>
    </source>
</evidence>
<evidence type="ECO:0000256" key="12">
    <source>
        <dbReference type="ARBA" id="ARBA00023224"/>
    </source>
</evidence>
<comment type="subcellular location">
    <subcellularLocation>
        <location evidence="1">Cell membrane</location>
        <topology evidence="1">Multi-pass membrane protein</topology>
    </subcellularLocation>
</comment>
<dbReference type="InterPro" id="IPR000314">
    <property type="entry name" value="Gastrin_rcpt"/>
</dbReference>
<evidence type="ECO:0000313" key="21">
    <source>
        <dbReference type="Proteomes" id="UP000016666"/>
    </source>
</evidence>
<name>U3IG65_ANAPP</name>
<evidence type="ECO:0000256" key="5">
    <source>
        <dbReference type="ARBA" id="ARBA00022989"/>
    </source>
</evidence>
<feature type="transmembrane region" description="Helical" evidence="18">
    <location>
        <begin position="125"/>
        <end position="149"/>
    </location>
</feature>
<evidence type="ECO:0000313" key="20">
    <source>
        <dbReference type="Ensembl" id="ENSAPLP00000006237.2"/>
    </source>
</evidence>
<dbReference type="HOGENOM" id="CLU_009579_6_3_1"/>
<dbReference type="Proteomes" id="UP000016666">
    <property type="component" value="Chromosome 1"/>
</dbReference>
<evidence type="ECO:0000256" key="7">
    <source>
        <dbReference type="ARBA" id="ARBA00023136"/>
    </source>
</evidence>
<dbReference type="PROSITE" id="PS00237">
    <property type="entry name" value="G_PROTEIN_RECEP_F1_1"/>
    <property type="match status" value="1"/>
</dbReference>
<keyword evidence="8" id="KW-0564">Palmitate</keyword>
<evidence type="ECO:0000256" key="15">
    <source>
        <dbReference type="ARBA" id="ARBA00031093"/>
    </source>
</evidence>
<dbReference type="SUPFAM" id="SSF81321">
    <property type="entry name" value="Family A G protein-coupled receptor-like"/>
    <property type="match status" value="1"/>
</dbReference>
<dbReference type="GO" id="GO:0045851">
    <property type="term" value="P:pH reduction"/>
    <property type="evidence" value="ECO:0007669"/>
    <property type="project" value="Ensembl"/>
</dbReference>
<feature type="transmembrane region" description="Helical" evidence="18">
    <location>
        <begin position="274"/>
        <end position="294"/>
    </location>
</feature>
<dbReference type="GO" id="GO:0008284">
    <property type="term" value="P:positive regulation of cell population proliferation"/>
    <property type="evidence" value="ECO:0007669"/>
    <property type="project" value="Ensembl"/>
</dbReference>
<dbReference type="GO" id="GO:0007200">
    <property type="term" value="P:phospholipase C-activating G protein-coupled receptor signaling pathway"/>
    <property type="evidence" value="ECO:0007669"/>
    <property type="project" value="Ensembl"/>
</dbReference>
<dbReference type="GO" id="GO:0017046">
    <property type="term" value="F:peptide hormone binding"/>
    <property type="evidence" value="ECO:0007669"/>
    <property type="project" value="Ensembl"/>
</dbReference>
<evidence type="ECO:0000256" key="10">
    <source>
        <dbReference type="ARBA" id="ARBA00023170"/>
    </source>
</evidence>
<keyword evidence="3" id="KW-1003">Cell membrane</keyword>
<dbReference type="STRING" id="8840.ENSAPLP00000006237"/>
<keyword evidence="6 16" id="KW-0297">G-protein coupled receptor</keyword>
<dbReference type="PRINTS" id="PR00527">
    <property type="entry name" value="GASTRINR"/>
</dbReference>
<dbReference type="OMA" id="KAHAYKA"/>
<dbReference type="InterPro" id="IPR000276">
    <property type="entry name" value="GPCR_Rhodpsn"/>
</dbReference>
<evidence type="ECO:0000256" key="9">
    <source>
        <dbReference type="ARBA" id="ARBA00023157"/>
    </source>
</evidence>
<evidence type="ECO:0000256" key="6">
    <source>
        <dbReference type="ARBA" id="ARBA00023040"/>
    </source>
</evidence>
<gene>
    <name evidence="20" type="primary">CCKBR</name>
</gene>
<keyword evidence="13" id="KW-0449">Lipoprotein</keyword>
<accession>U3IG65</accession>
<comment type="function">
    <text evidence="14">Receptor for gastrin and cholecystokinin. The CCK-B receptors occur throughout the central nervous system where they modulate anxiety, analgesia, arousal, and neuroleptic activity. This receptor mediates its action by association with G proteins that activate a phosphatidylinositol-calcium second messenger system.</text>
</comment>
<evidence type="ECO:0000256" key="18">
    <source>
        <dbReference type="SAM" id="Phobius"/>
    </source>
</evidence>
<feature type="transmembrane region" description="Helical" evidence="18">
    <location>
        <begin position="74"/>
        <end position="95"/>
    </location>
</feature>
<organism evidence="20 21">
    <name type="scientific">Anas platyrhynchos platyrhynchos</name>
    <name type="common">Northern mallard</name>
    <dbReference type="NCBI Taxonomy" id="8840"/>
    <lineage>
        <taxon>Eukaryota</taxon>
        <taxon>Metazoa</taxon>
        <taxon>Chordata</taxon>
        <taxon>Craniata</taxon>
        <taxon>Vertebrata</taxon>
        <taxon>Euteleostomi</taxon>
        <taxon>Archelosauria</taxon>
        <taxon>Archosauria</taxon>
        <taxon>Dinosauria</taxon>
        <taxon>Saurischia</taxon>
        <taxon>Theropoda</taxon>
        <taxon>Coelurosauria</taxon>
        <taxon>Aves</taxon>
        <taxon>Neognathae</taxon>
        <taxon>Galloanserae</taxon>
        <taxon>Anseriformes</taxon>
        <taxon>Anatidae</taxon>
        <taxon>Anatinae</taxon>
        <taxon>Anas</taxon>
    </lineage>
</organism>
<dbReference type="GO" id="GO:0004951">
    <property type="term" value="F:cholecystokinin receptor activity"/>
    <property type="evidence" value="ECO:0007669"/>
    <property type="project" value="Ensembl"/>
</dbReference>
<keyword evidence="4 16" id="KW-0812">Transmembrane</keyword>
<sequence length="344" mass="37041">NGGTRTGKATGGAGPGPGAARPGLPGDTGSGGRASTSGVSVSVSTFSLVAIAIERYSAICNPLQSRVWQTRSHACRVIASTWLFSALLMLPYAIYSTTRAVPARGGRPALSQCTHDWPSEHVRQAWYVLLLLILFFIPGVVMIVAYGLISRELYRGIRFELDIKGEAQRGWAPGARNGGPEPAPACDEGDGCYLQLSRPGGALELRALGTAGAQQDRARINSSEAKLVAKRRVIRMLVVIVAMFFLCWLPIFTANTWRAFAPRAAQRALSGTPISFIHLLSYTSACANPLIYCFMNRRFRKAFLGTCTGCRRACPRRPLDEDVANVNASLSKFSYTTVSSLGPP</sequence>
<feature type="compositionally biased region" description="Gly residues" evidence="17">
    <location>
        <begin position="1"/>
        <end position="17"/>
    </location>
</feature>
<evidence type="ECO:0000256" key="17">
    <source>
        <dbReference type="SAM" id="MobiDB-lite"/>
    </source>
</evidence>
<evidence type="ECO:0000256" key="14">
    <source>
        <dbReference type="ARBA" id="ARBA00025402"/>
    </source>
</evidence>
<feature type="region of interest" description="Disordered" evidence="17">
    <location>
        <begin position="1"/>
        <end position="38"/>
    </location>
</feature>
<comment type="similarity">
    <text evidence="16">Belongs to the G-protein coupled receptor 1 family.</text>
</comment>
<dbReference type="Pfam" id="PF00001">
    <property type="entry name" value="7tm_1"/>
    <property type="match status" value="1"/>
</dbReference>
<dbReference type="GeneTree" id="ENSGT01150000286926"/>
<evidence type="ECO:0000256" key="11">
    <source>
        <dbReference type="ARBA" id="ARBA00023180"/>
    </source>
</evidence>
<dbReference type="GO" id="GO:0005886">
    <property type="term" value="C:plasma membrane"/>
    <property type="evidence" value="ECO:0007669"/>
    <property type="project" value="UniProtKB-SubCell"/>
</dbReference>
<dbReference type="PANTHER" id="PTHR24238">
    <property type="entry name" value="G-PROTEIN COUPLED RECEPTOR"/>
    <property type="match status" value="1"/>
</dbReference>
<evidence type="ECO:0000256" key="3">
    <source>
        <dbReference type="ARBA" id="ARBA00022475"/>
    </source>
</evidence>
<dbReference type="AlphaFoldDB" id="U3IG65"/>
<dbReference type="Gene3D" id="1.20.1070.10">
    <property type="entry name" value="Rhodopsin 7-helix transmembrane proteins"/>
    <property type="match status" value="1"/>
</dbReference>
<dbReference type="GO" id="GO:0001696">
    <property type="term" value="P:gastric acid secretion"/>
    <property type="evidence" value="ECO:0007669"/>
    <property type="project" value="Ensembl"/>
</dbReference>
<dbReference type="PROSITE" id="PS50262">
    <property type="entry name" value="G_PROTEIN_RECEP_F1_2"/>
    <property type="match status" value="1"/>
</dbReference>
<keyword evidence="21" id="KW-1185">Reference proteome</keyword>
<keyword evidence="7 18" id="KW-0472">Membrane</keyword>
<dbReference type="PANTHER" id="PTHR24238:SF79">
    <property type="entry name" value="GASTRIN_CHOLECYSTOKININ TYPE B RECEPTOR"/>
    <property type="match status" value="1"/>
</dbReference>
<keyword evidence="9" id="KW-1015">Disulfide bond</keyword>
<feature type="domain" description="G-protein coupled receptors family 1 profile" evidence="19">
    <location>
        <begin position="39"/>
        <end position="292"/>
    </location>
</feature>
<dbReference type="GO" id="GO:0048565">
    <property type="term" value="P:digestive tract development"/>
    <property type="evidence" value="ECO:0007669"/>
    <property type="project" value="Ensembl"/>
</dbReference>
<evidence type="ECO:0000256" key="13">
    <source>
        <dbReference type="ARBA" id="ARBA00023288"/>
    </source>
</evidence>
<dbReference type="PRINTS" id="PR01822">
    <property type="entry name" value="CCYSTOKININR"/>
</dbReference>
<protein>
    <recommendedName>
        <fullName evidence="2">Gastrin/cholecystokinin type B receptor</fullName>
    </recommendedName>
    <alternativeName>
        <fullName evidence="15">Cholecystokinin-2 receptor</fullName>
    </alternativeName>
</protein>
<evidence type="ECO:0000256" key="8">
    <source>
        <dbReference type="ARBA" id="ARBA00023139"/>
    </source>
</evidence>
<evidence type="ECO:0000256" key="16">
    <source>
        <dbReference type="RuleBase" id="RU000688"/>
    </source>
</evidence>
<dbReference type="GO" id="GO:0007204">
    <property type="term" value="P:positive regulation of cytosolic calcium ion concentration"/>
    <property type="evidence" value="ECO:0007669"/>
    <property type="project" value="Ensembl"/>
</dbReference>
<evidence type="ECO:0000259" key="19">
    <source>
        <dbReference type="PROSITE" id="PS50262"/>
    </source>
</evidence>
<dbReference type="Ensembl" id="ENSAPLT00000006880.2">
    <property type="protein sequence ID" value="ENSAPLP00000006237.2"/>
    <property type="gene ID" value="ENSAPLG00000006606.2"/>
</dbReference>
<evidence type="ECO:0000256" key="4">
    <source>
        <dbReference type="ARBA" id="ARBA00022692"/>
    </source>
</evidence>
<keyword evidence="10 16" id="KW-0675">Receptor</keyword>
<dbReference type="GO" id="GO:0008188">
    <property type="term" value="F:neuropeptide receptor activity"/>
    <property type="evidence" value="ECO:0007669"/>
    <property type="project" value="TreeGrafter"/>
</dbReference>
<dbReference type="InterPro" id="IPR009126">
    <property type="entry name" value="Cholcskin_rcpt"/>
</dbReference>
<dbReference type="InterPro" id="IPR017452">
    <property type="entry name" value="GPCR_Rhodpsn_7TM"/>
</dbReference>
<dbReference type="GO" id="GO:0015054">
    <property type="term" value="F:gastrin receptor activity"/>
    <property type="evidence" value="ECO:0007669"/>
    <property type="project" value="Ensembl"/>
</dbReference>
<dbReference type="GO" id="GO:0048732">
    <property type="term" value="P:gland development"/>
    <property type="evidence" value="ECO:0007669"/>
    <property type="project" value="Ensembl"/>
</dbReference>
<evidence type="ECO:0000256" key="2">
    <source>
        <dbReference type="ARBA" id="ARBA00019090"/>
    </source>
</evidence>
<keyword evidence="5 18" id="KW-1133">Transmembrane helix</keyword>
<reference evidence="20 21" key="1">
    <citation type="submission" date="2017-10" db="EMBL/GenBank/DDBJ databases">
        <title>A new Pekin duck reference genome.</title>
        <authorList>
            <person name="Hou Z.-C."/>
            <person name="Zhou Z.-K."/>
            <person name="Zhu F."/>
            <person name="Hou S.-S."/>
        </authorList>
    </citation>
    <scope>NUCLEOTIDE SEQUENCE [LARGE SCALE GENOMIC DNA]</scope>
</reference>
<proteinExistence type="inferred from homology"/>
<dbReference type="PRINTS" id="PR00237">
    <property type="entry name" value="GPCRRHODOPSN"/>
</dbReference>
<dbReference type="GO" id="GO:0031741">
    <property type="term" value="F:type B gastrin/cholecystokinin receptor binding"/>
    <property type="evidence" value="ECO:0007669"/>
    <property type="project" value="Ensembl"/>
</dbReference>
<feature type="transmembrane region" description="Helical" evidence="18">
    <location>
        <begin position="233"/>
        <end position="254"/>
    </location>
</feature>
<reference evidence="20" key="3">
    <citation type="submission" date="2025-09" db="UniProtKB">
        <authorList>
            <consortium name="Ensembl"/>
        </authorList>
    </citation>
    <scope>IDENTIFICATION</scope>
</reference>